<organism evidence="2 3">
    <name type="scientific">Leptospira barantonii</name>
    <dbReference type="NCBI Taxonomy" id="2023184"/>
    <lineage>
        <taxon>Bacteria</taxon>
        <taxon>Pseudomonadati</taxon>
        <taxon>Spirochaetota</taxon>
        <taxon>Spirochaetia</taxon>
        <taxon>Leptospirales</taxon>
        <taxon>Leptospiraceae</taxon>
        <taxon>Leptospira</taxon>
    </lineage>
</organism>
<dbReference type="OrthoDB" id="9787787at2"/>
<evidence type="ECO:0000259" key="1">
    <source>
        <dbReference type="Pfam" id="PF00717"/>
    </source>
</evidence>
<dbReference type="InterPro" id="IPR015927">
    <property type="entry name" value="Peptidase_S24_S26A/B/C"/>
</dbReference>
<dbReference type="AlphaFoldDB" id="A0A5F2BK47"/>
<dbReference type="InterPro" id="IPR050077">
    <property type="entry name" value="LexA_repressor"/>
</dbReference>
<dbReference type="PANTHER" id="PTHR33516">
    <property type="entry name" value="LEXA REPRESSOR"/>
    <property type="match status" value="1"/>
</dbReference>
<dbReference type="EMBL" id="RQGN01000036">
    <property type="protein sequence ID" value="TGM05948.1"/>
    <property type="molecule type" value="Genomic_DNA"/>
</dbReference>
<evidence type="ECO:0000313" key="2">
    <source>
        <dbReference type="EMBL" id="TGM05948.1"/>
    </source>
</evidence>
<proteinExistence type="predicted"/>
<sequence length="155" mass="17380">MDFRKNQNHSFSSKLNLDRVYPFINSVRAGFPSPANEYLEGVINPLDLLLKNPDSSFFARVLGDSMKDVFVRNDDLLIIDRSLEPRNGNVVVCTLGGTFLTKILRVEGKKWTLVSGNPNYPPIPITRENEFELWGVGAWSCHNLLGGGWGGVRSR</sequence>
<feature type="domain" description="Peptidase S24/S26A/S26B/S26C" evidence="1">
    <location>
        <begin position="22"/>
        <end position="136"/>
    </location>
</feature>
<dbReference type="InterPro" id="IPR036286">
    <property type="entry name" value="LexA/Signal_pep-like_sf"/>
</dbReference>
<comment type="caution">
    <text evidence="2">The sequence shown here is derived from an EMBL/GenBank/DDBJ whole genome shotgun (WGS) entry which is preliminary data.</text>
</comment>
<dbReference type="CDD" id="cd06529">
    <property type="entry name" value="S24_LexA-like"/>
    <property type="match status" value="1"/>
</dbReference>
<dbReference type="NCBIfam" id="NF007621">
    <property type="entry name" value="PRK10276.1"/>
    <property type="match status" value="1"/>
</dbReference>
<dbReference type="Gene3D" id="2.10.109.10">
    <property type="entry name" value="Umud Fragment, subunit A"/>
    <property type="match status" value="1"/>
</dbReference>
<dbReference type="PANTHER" id="PTHR33516:SF2">
    <property type="entry name" value="LEXA REPRESSOR-RELATED"/>
    <property type="match status" value="1"/>
</dbReference>
<evidence type="ECO:0000313" key="3">
    <source>
        <dbReference type="Proteomes" id="UP000298429"/>
    </source>
</evidence>
<dbReference type="Proteomes" id="UP000298429">
    <property type="component" value="Unassembled WGS sequence"/>
</dbReference>
<accession>A0A5F2BK47</accession>
<dbReference type="RefSeq" id="WP_135670290.1">
    <property type="nucleotide sequence ID" value="NZ_RQGN01000036.1"/>
</dbReference>
<gene>
    <name evidence="2" type="ORF">EHQ76_06675</name>
</gene>
<dbReference type="Pfam" id="PF00717">
    <property type="entry name" value="Peptidase_S24"/>
    <property type="match status" value="1"/>
</dbReference>
<protein>
    <submittedName>
        <fullName evidence="2">Translesion error-prone DNA polymerase V autoproteolytic subunit</fullName>
    </submittedName>
</protein>
<reference evidence="2 3" key="1">
    <citation type="journal article" date="2019" name="PLoS Negl. Trop. Dis.">
        <title>Revisiting the worldwide diversity of Leptospira species in the environment.</title>
        <authorList>
            <person name="Vincent A.T."/>
            <person name="Schiettekatte O."/>
            <person name="Bourhy P."/>
            <person name="Veyrier F.J."/>
            <person name="Picardeau M."/>
        </authorList>
    </citation>
    <scope>NUCLEOTIDE SEQUENCE [LARGE SCALE GENOMIC DNA]</scope>
    <source>
        <strain evidence="2 3">201702444</strain>
    </source>
</reference>
<dbReference type="SUPFAM" id="SSF51306">
    <property type="entry name" value="LexA/Signal peptidase"/>
    <property type="match status" value="1"/>
</dbReference>
<name>A0A5F2BK47_9LEPT</name>
<dbReference type="InterPro" id="IPR039418">
    <property type="entry name" value="LexA-like"/>
</dbReference>